<accession>A0A3B1A1N3</accession>
<dbReference type="EMBL" id="UOFS01000011">
    <property type="protein sequence ID" value="VAW92069.1"/>
    <property type="molecule type" value="Genomic_DNA"/>
</dbReference>
<name>A0A3B1A1N3_9ZZZZ</name>
<organism evidence="2">
    <name type="scientific">hydrothermal vent metagenome</name>
    <dbReference type="NCBI Taxonomy" id="652676"/>
    <lineage>
        <taxon>unclassified sequences</taxon>
        <taxon>metagenomes</taxon>
        <taxon>ecological metagenomes</taxon>
    </lineage>
</organism>
<sequence>MFPKCKNLQQGISLLMMIFFVVLIALISAALVKLISTASVSVGNEVISSRSFFAAESGAQNAMALLFPLNGTVVTTCSTVNTALNSPSINLTANGLGSCVVSVFCTGPAVINGRYYYELQSSGQCGSGESIAVRTIRVSARTL</sequence>
<evidence type="ECO:0000256" key="1">
    <source>
        <dbReference type="SAM" id="Phobius"/>
    </source>
</evidence>
<gene>
    <name evidence="2" type="ORF">MNBD_GAMMA22-2331</name>
</gene>
<keyword evidence="1" id="KW-1133">Transmembrane helix</keyword>
<reference evidence="2" key="1">
    <citation type="submission" date="2018-06" db="EMBL/GenBank/DDBJ databases">
        <authorList>
            <person name="Zhirakovskaya E."/>
        </authorList>
    </citation>
    <scope>NUCLEOTIDE SEQUENCE</scope>
</reference>
<keyword evidence="1" id="KW-0472">Membrane</keyword>
<feature type="transmembrane region" description="Helical" evidence="1">
    <location>
        <begin position="12"/>
        <end position="32"/>
    </location>
</feature>
<dbReference type="AlphaFoldDB" id="A0A3B1A1N3"/>
<proteinExistence type="predicted"/>
<keyword evidence="1" id="KW-0812">Transmembrane</keyword>
<evidence type="ECO:0000313" key="2">
    <source>
        <dbReference type="EMBL" id="VAW92069.1"/>
    </source>
</evidence>
<protein>
    <recommendedName>
        <fullName evidence="3">Type 4 fimbrial biogenesis protein PilX N-terminal domain-containing protein</fullName>
    </recommendedName>
</protein>
<evidence type="ECO:0008006" key="3">
    <source>
        <dbReference type="Google" id="ProtNLM"/>
    </source>
</evidence>